<evidence type="ECO:0008006" key="4">
    <source>
        <dbReference type="Google" id="ProtNLM"/>
    </source>
</evidence>
<dbReference type="Proteomes" id="UP000037558">
    <property type="component" value="Unassembled WGS sequence"/>
</dbReference>
<evidence type="ECO:0000313" key="3">
    <source>
        <dbReference type="Proteomes" id="UP000037558"/>
    </source>
</evidence>
<comment type="caution">
    <text evidence="2">The sequence shown here is derived from an EMBL/GenBank/DDBJ whole genome shotgun (WGS) entry which is preliminary data.</text>
</comment>
<keyword evidence="3" id="KW-1185">Reference proteome</keyword>
<name>A0A0M0KQM3_9BACI</name>
<dbReference type="InterPro" id="IPR024164">
    <property type="entry name" value="KinB-signalling_activ"/>
</dbReference>
<dbReference type="AlphaFoldDB" id="A0A0M0KQM3"/>
<keyword evidence="1" id="KW-1133">Transmembrane helix</keyword>
<organism evidence="2 3">
    <name type="scientific">Priestia koreensis</name>
    <dbReference type="NCBI Taxonomy" id="284581"/>
    <lineage>
        <taxon>Bacteria</taxon>
        <taxon>Bacillati</taxon>
        <taxon>Bacillota</taxon>
        <taxon>Bacilli</taxon>
        <taxon>Bacillales</taxon>
        <taxon>Bacillaceae</taxon>
        <taxon>Priestia</taxon>
    </lineage>
</organism>
<feature type="transmembrane region" description="Helical" evidence="1">
    <location>
        <begin position="92"/>
        <end position="110"/>
    </location>
</feature>
<sequence length="214" mass="24127">MNSRNWVRLFLSTLLIGALSASIVGFAVKWGEYRPFFQSFNIGEILSALLWFIGIGLIFSIISQMGFFAYLTIHRFGLGICRSVSLWNSVQVLLTAFILFDLVYLQVIMASSTESDVSPSRYIMAGIVVVAGLVVALIKVKQTNQAAFIPGLFFMIVVTIIEWVPALRANDTGWLYLMLYPLLICNAYQLLILPRLIQNSQRERRNTSARMKAM</sequence>
<dbReference type="STRING" id="284581.AMD01_20475"/>
<accession>A0A0M0KQM3</accession>
<keyword evidence="1" id="KW-0472">Membrane</keyword>
<feature type="transmembrane region" description="Helical" evidence="1">
    <location>
        <begin position="49"/>
        <end position="71"/>
    </location>
</feature>
<reference evidence="3" key="1">
    <citation type="submission" date="2015-08" db="EMBL/GenBank/DDBJ databases">
        <title>Fjat-14210 dsm16467.</title>
        <authorList>
            <person name="Liu B."/>
            <person name="Wang J."/>
            <person name="Zhu Y."/>
            <person name="Liu G."/>
            <person name="Chen Q."/>
            <person name="Chen Z."/>
            <person name="Lan J."/>
            <person name="Che J."/>
            <person name="Ge C."/>
            <person name="Shi H."/>
            <person name="Pan Z."/>
            <person name="Liu X."/>
        </authorList>
    </citation>
    <scope>NUCLEOTIDE SEQUENCE [LARGE SCALE GENOMIC DNA]</scope>
    <source>
        <strain evidence="3">DSM 16467</strain>
    </source>
</reference>
<keyword evidence="1" id="KW-0812">Transmembrane</keyword>
<dbReference type="SMART" id="SM01251">
    <property type="entry name" value="KbaA"/>
    <property type="match status" value="1"/>
</dbReference>
<proteinExistence type="predicted"/>
<dbReference type="EMBL" id="LILC01000031">
    <property type="protein sequence ID" value="KOO40907.1"/>
    <property type="molecule type" value="Genomic_DNA"/>
</dbReference>
<protein>
    <recommendedName>
        <fullName evidence="4">KinB-signaling pathway activation protein</fullName>
    </recommendedName>
</protein>
<feature type="transmembrane region" description="Helical" evidence="1">
    <location>
        <begin position="122"/>
        <end position="140"/>
    </location>
</feature>
<dbReference type="Pfam" id="PF14089">
    <property type="entry name" value="KbaA"/>
    <property type="match status" value="1"/>
</dbReference>
<evidence type="ECO:0000256" key="1">
    <source>
        <dbReference type="SAM" id="Phobius"/>
    </source>
</evidence>
<dbReference type="RefSeq" id="WP_053403318.1">
    <property type="nucleotide sequence ID" value="NZ_JAUKEN010000006.1"/>
</dbReference>
<dbReference type="GO" id="GO:0045881">
    <property type="term" value="P:positive regulation of sporulation resulting in formation of a cellular spore"/>
    <property type="evidence" value="ECO:0007669"/>
    <property type="project" value="InterPro"/>
</dbReference>
<gene>
    <name evidence="2" type="ORF">AMD01_20475</name>
</gene>
<feature type="transmembrane region" description="Helical" evidence="1">
    <location>
        <begin position="147"/>
        <end position="167"/>
    </location>
</feature>
<dbReference type="PIRSF" id="PIRSF029886">
    <property type="entry name" value="KBAA"/>
    <property type="match status" value="1"/>
</dbReference>
<feature type="transmembrane region" description="Helical" evidence="1">
    <location>
        <begin position="173"/>
        <end position="197"/>
    </location>
</feature>
<dbReference type="PATRIC" id="fig|284581.3.peg.141"/>
<dbReference type="OrthoDB" id="2374256at2"/>
<evidence type="ECO:0000313" key="2">
    <source>
        <dbReference type="EMBL" id="KOO40907.1"/>
    </source>
</evidence>